<dbReference type="EMBL" id="NIRI02000076">
    <property type="protein sequence ID" value="KAG5441897.1"/>
    <property type="molecule type" value="Genomic_DNA"/>
</dbReference>
<keyword evidence="2" id="KW-1185">Reference proteome</keyword>
<accession>A0A3R7D3X5</accession>
<evidence type="ECO:0000313" key="1">
    <source>
        <dbReference type="EMBL" id="KAG5441897.1"/>
    </source>
</evidence>
<protein>
    <submittedName>
        <fullName evidence="1">Uncharacterized protein</fullName>
    </submittedName>
</protein>
<dbReference type="AlphaFoldDB" id="A0A3R7D3X5"/>
<reference evidence="1 2" key="1">
    <citation type="journal article" date="2018" name="Biotechnol. Adv.">
        <title>Improved genomic resources and new bioinformatic workflow for the carcinogenic parasite Clonorchis sinensis: Biotechnological implications.</title>
        <authorList>
            <person name="Wang D."/>
            <person name="Korhonen P.K."/>
            <person name="Gasser R.B."/>
            <person name="Young N.D."/>
        </authorList>
    </citation>
    <scope>NUCLEOTIDE SEQUENCE [LARGE SCALE GENOMIC DNA]</scope>
    <source>
        <strain evidence="1">Cs-k2</strain>
    </source>
</reference>
<name>A0A3R7D3X5_CLOSI</name>
<evidence type="ECO:0000313" key="2">
    <source>
        <dbReference type="Proteomes" id="UP000286415"/>
    </source>
</evidence>
<proteinExistence type="predicted"/>
<organism evidence="1 2">
    <name type="scientific">Clonorchis sinensis</name>
    <name type="common">Chinese liver fluke</name>
    <dbReference type="NCBI Taxonomy" id="79923"/>
    <lineage>
        <taxon>Eukaryota</taxon>
        <taxon>Metazoa</taxon>
        <taxon>Spiralia</taxon>
        <taxon>Lophotrochozoa</taxon>
        <taxon>Platyhelminthes</taxon>
        <taxon>Trematoda</taxon>
        <taxon>Digenea</taxon>
        <taxon>Opisthorchiida</taxon>
        <taxon>Opisthorchiata</taxon>
        <taxon>Opisthorchiidae</taxon>
        <taxon>Clonorchis</taxon>
    </lineage>
</organism>
<reference evidence="1 2" key="2">
    <citation type="journal article" date="2021" name="Genomics">
        <title>High-quality reference genome for Clonorchis sinensis.</title>
        <authorList>
            <person name="Young N.D."/>
            <person name="Stroehlein A.J."/>
            <person name="Kinkar L."/>
            <person name="Wang T."/>
            <person name="Sohn W.M."/>
            <person name="Chang B.C.H."/>
            <person name="Kaur P."/>
            <person name="Weisz D."/>
            <person name="Dudchenko O."/>
            <person name="Aiden E.L."/>
            <person name="Korhonen P.K."/>
            <person name="Gasser R.B."/>
        </authorList>
    </citation>
    <scope>NUCLEOTIDE SEQUENCE [LARGE SCALE GENOMIC DNA]</scope>
    <source>
        <strain evidence="1">Cs-k2</strain>
    </source>
</reference>
<sequence>MGFDVSPETLFSCLDETIKYEDQMKGKDGDISCTCRILGNMIQRKLRKTFYPVFNNDASLPYNHDLSESHIVRKQIRNLARKTAFSSANEGSAYAAHGPTNVASGAGHIIQ</sequence>
<dbReference type="InParanoid" id="A0A3R7D3X5"/>
<gene>
    <name evidence="1" type="ORF">CSKR_106340</name>
</gene>
<dbReference type="Proteomes" id="UP000286415">
    <property type="component" value="Unassembled WGS sequence"/>
</dbReference>
<comment type="caution">
    <text evidence="1">The sequence shown here is derived from an EMBL/GenBank/DDBJ whole genome shotgun (WGS) entry which is preliminary data.</text>
</comment>